<feature type="non-terminal residue" evidence="2">
    <location>
        <position position="287"/>
    </location>
</feature>
<accession>A0A9W4X2A1</accession>
<keyword evidence="3" id="KW-1185">Reference proteome</keyword>
<dbReference type="OrthoDB" id="2324936at2759"/>
<proteinExistence type="predicted"/>
<evidence type="ECO:0000313" key="3">
    <source>
        <dbReference type="Proteomes" id="UP001153678"/>
    </source>
</evidence>
<dbReference type="InterPro" id="IPR020864">
    <property type="entry name" value="MACPF"/>
</dbReference>
<feature type="domain" description="MACPF" evidence="1">
    <location>
        <begin position="203"/>
        <end position="277"/>
    </location>
</feature>
<evidence type="ECO:0000259" key="1">
    <source>
        <dbReference type="Pfam" id="PF01823"/>
    </source>
</evidence>
<gene>
    <name evidence="2" type="ORF">FWILDA_LOCUS17765</name>
</gene>
<dbReference type="EMBL" id="CAMKVN010015025">
    <property type="protein sequence ID" value="CAI2196813.1"/>
    <property type="molecule type" value="Genomic_DNA"/>
</dbReference>
<organism evidence="2 3">
    <name type="scientific">Funneliformis geosporum</name>
    <dbReference type="NCBI Taxonomy" id="1117311"/>
    <lineage>
        <taxon>Eukaryota</taxon>
        <taxon>Fungi</taxon>
        <taxon>Fungi incertae sedis</taxon>
        <taxon>Mucoromycota</taxon>
        <taxon>Glomeromycotina</taxon>
        <taxon>Glomeromycetes</taxon>
        <taxon>Glomerales</taxon>
        <taxon>Glomeraceae</taxon>
        <taxon>Funneliformis</taxon>
    </lineage>
</organism>
<protein>
    <submittedName>
        <fullName evidence="2">14985_t:CDS:1</fullName>
    </submittedName>
</protein>
<dbReference type="AlphaFoldDB" id="A0A9W4X2A1"/>
<name>A0A9W4X2A1_9GLOM</name>
<dbReference type="Proteomes" id="UP001153678">
    <property type="component" value="Unassembled WGS sequence"/>
</dbReference>
<sequence length="287" mass="33052">MFSFNFTTILREEVVVKLVKICYPTSKPPDIAHLNLEDNLSSVRKVLEMEKFIDDELSFSQNVDEMSKISNSNEEKFRLKEIIVQNDNEYILSLIHSNLWKYLNEKHKLDYGCTITNDGIKTKDCKVFIMKDCELYDLGIKGVRSGTVEFNSIETEDMFTKTNLTLNINSKLQSFIKLSAGIMNRNKSKLETNSTYHYRNYGKHSLNINIRDHLILTEEFVKSVKNAIESKMPKKFIQIVEDFGQFIPTEVILGGRIYFEVYGSSTDYSTEKANSEAMNLGVPNIAD</sequence>
<reference evidence="2" key="1">
    <citation type="submission" date="2022-08" db="EMBL/GenBank/DDBJ databases">
        <authorList>
            <person name="Kallberg Y."/>
            <person name="Tangrot J."/>
            <person name="Rosling A."/>
        </authorList>
    </citation>
    <scope>NUCLEOTIDE SEQUENCE</scope>
    <source>
        <strain evidence="2">Wild A</strain>
    </source>
</reference>
<evidence type="ECO:0000313" key="2">
    <source>
        <dbReference type="EMBL" id="CAI2196813.1"/>
    </source>
</evidence>
<dbReference type="Pfam" id="PF01823">
    <property type="entry name" value="MACPF"/>
    <property type="match status" value="1"/>
</dbReference>
<comment type="caution">
    <text evidence="2">The sequence shown here is derived from an EMBL/GenBank/DDBJ whole genome shotgun (WGS) entry which is preliminary data.</text>
</comment>